<dbReference type="AlphaFoldDB" id="A0A8H7UIT7"/>
<feature type="compositionally biased region" description="Basic and acidic residues" evidence="1">
    <location>
        <begin position="90"/>
        <end position="103"/>
    </location>
</feature>
<reference evidence="2" key="1">
    <citation type="submission" date="2020-12" db="EMBL/GenBank/DDBJ databases">
        <title>Metabolic potential, ecology and presence of endohyphal bacteria is reflected in genomic diversity of Mucoromycotina.</title>
        <authorList>
            <person name="Muszewska A."/>
            <person name="Okrasinska A."/>
            <person name="Steczkiewicz K."/>
            <person name="Drgas O."/>
            <person name="Orlowska M."/>
            <person name="Perlinska-Lenart U."/>
            <person name="Aleksandrzak-Piekarczyk T."/>
            <person name="Szatraj K."/>
            <person name="Zielenkiewicz U."/>
            <person name="Pilsyk S."/>
            <person name="Malc E."/>
            <person name="Mieczkowski P."/>
            <person name="Kruszewska J.S."/>
            <person name="Biernat P."/>
            <person name="Pawlowska J."/>
        </authorList>
    </citation>
    <scope>NUCLEOTIDE SEQUENCE</scope>
    <source>
        <strain evidence="2">WA0000051536</strain>
    </source>
</reference>
<dbReference type="EMBL" id="JAEPRA010000009">
    <property type="protein sequence ID" value="KAG2180609.1"/>
    <property type="molecule type" value="Genomic_DNA"/>
</dbReference>
<evidence type="ECO:0000256" key="1">
    <source>
        <dbReference type="SAM" id="MobiDB-lite"/>
    </source>
</evidence>
<evidence type="ECO:0000313" key="3">
    <source>
        <dbReference type="Proteomes" id="UP000612746"/>
    </source>
</evidence>
<name>A0A8H7UIT7_9FUNG</name>
<proteinExistence type="predicted"/>
<gene>
    <name evidence="2" type="ORF">INT44_003613</name>
</gene>
<protein>
    <submittedName>
        <fullName evidence="2">Uncharacterized protein</fullName>
    </submittedName>
</protein>
<dbReference type="Proteomes" id="UP000612746">
    <property type="component" value="Unassembled WGS sequence"/>
</dbReference>
<dbReference type="OrthoDB" id="10559031at2759"/>
<accession>A0A8H7UIT7</accession>
<sequence>MYLNHIGVSNVFESTECTVPEELCTQQYHRRDILPIWRYWGQRRWLLRQDKNSFIAEQQGPSLDGAEDIQQATQIETVNDRDIVNISQSNRDRRDSKSEKQVR</sequence>
<comment type="caution">
    <text evidence="2">The sequence shown here is derived from an EMBL/GenBank/DDBJ whole genome shotgun (WGS) entry which is preliminary data.</text>
</comment>
<keyword evidence="3" id="KW-1185">Reference proteome</keyword>
<feature type="region of interest" description="Disordered" evidence="1">
    <location>
        <begin position="80"/>
        <end position="103"/>
    </location>
</feature>
<organism evidence="2 3">
    <name type="scientific">Umbelopsis vinacea</name>
    <dbReference type="NCBI Taxonomy" id="44442"/>
    <lineage>
        <taxon>Eukaryota</taxon>
        <taxon>Fungi</taxon>
        <taxon>Fungi incertae sedis</taxon>
        <taxon>Mucoromycota</taxon>
        <taxon>Mucoromycotina</taxon>
        <taxon>Umbelopsidomycetes</taxon>
        <taxon>Umbelopsidales</taxon>
        <taxon>Umbelopsidaceae</taxon>
        <taxon>Umbelopsis</taxon>
    </lineage>
</organism>
<evidence type="ECO:0000313" key="2">
    <source>
        <dbReference type="EMBL" id="KAG2180609.1"/>
    </source>
</evidence>